<dbReference type="AlphaFoldDB" id="M8D258"/>
<feature type="transmembrane region" description="Helical" evidence="1">
    <location>
        <begin position="65"/>
        <end position="85"/>
    </location>
</feature>
<feature type="transmembrane region" description="Helical" evidence="1">
    <location>
        <begin position="97"/>
        <end position="125"/>
    </location>
</feature>
<sequence length="160" mass="17802">MRKRTIFFLLGGVIVVAILAHIATYLMHIGWSGRMPGAHMMEMGKHHRAFGHHGPRMMQPHGMPMFGWASLLIQLALIIIGWVIWKATKGAGKWIGGALMAIGLIALLPKALLAVLAIIAAYVLLRDKTKPTPEFAPFVSPIQNDSFLDEWEKTIQKEEK</sequence>
<evidence type="ECO:0000256" key="1">
    <source>
        <dbReference type="SAM" id="Phobius"/>
    </source>
</evidence>
<comment type="caution">
    <text evidence="2">The sequence shown here is derived from an EMBL/GenBank/DDBJ whole genome shotgun (WGS) entry which is preliminary data.</text>
</comment>
<dbReference type="PATRIC" id="fig|1297581.3.peg.2593"/>
<gene>
    <name evidence="2" type="ORF">H919_12823</name>
</gene>
<keyword evidence="1" id="KW-1133">Transmembrane helix</keyword>
<reference evidence="2 3" key="2">
    <citation type="journal article" date="2015" name="Genome Announc.">
        <title>Genome Sequence of Anoxybacillus flavithermus Strain AK1, a Thermophile Isolated from a Hot Spring in Saudi Arabia.</title>
        <authorList>
            <person name="Khalil A."/>
            <person name="Sivakumar N."/>
            <person name="Qarawi S."/>
        </authorList>
    </citation>
    <scope>NUCLEOTIDE SEQUENCE [LARGE SCALE GENOMIC DNA]</scope>
    <source>
        <strain evidence="2 3">AK1</strain>
    </source>
</reference>
<proteinExistence type="predicted"/>
<protein>
    <submittedName>
        <fullName evidence="2">Uncharacterized protein</fullName>
    </submittedName>
</protein>
<name>M8D258_9BACL</name>
<organism evidence="2 3">
    <name type="scientific">Anoxybacillus flavithermus AK1</name>
    <dbReference type="NCBI Taxonomy" id="1297581"/>
    <lineage>
        <taxon>Bacteria</taxon>
        <taxon>Bacillati</taxon>
        <taxon>Bacillota</taxon>
        <taxon>Bacilli</taxon>
        <taxon>Bacillales</taxon>
        <taxon>Anoxybacillaceae</taxon>
        <taxon>Anoxybacillus</taxon>
    </lineage>
</organism>
<evidence type="ECO:0000313" key="3">
    <source>
        <dbReference type="Proteomes" id="UP000012085"/>
    </source>
</evidence>
<evidence type="ECO:0000313" key="2">
    <source>
        <dbReference type="EMBL" id="EMT44911.1"/>
    </source>
</evidence>
<feature type="transmembrane region" description="Helical" evidence="1">
    <location>
        <begin position="7"/>
        <end position="31"/>
    </location>
</feature>
<dbReference type="Proteomes" id="UP000012085">
    <property type="component" value="Unassembled WGS sequence"/>
</dbReference>
<accession>M8D258</accession>
<dbReference type="EMBL" id="APCD01000032">
    <property type="protein sequence ID" value="EMT44911.1"/>
    <property type="molecule type" value="Genomic_DNA"/>
</dbReference>
<keyword evidence="1" id="KW-0472">Membrane</keyword>
<keyword evidence="1" id="KW-0812">Transmembrane</keyword>
<reference evidence="2 3" key="1">
    <citation type="submission" date="2013-03" db="EMBL/GenBank/DDBJ databases">
        <title>Assembly of a new bacterial strain Anoxybacillus flavithermus AK1.</title>
        <authorList>
            <person name="Rajan I."/>
            <person name="PoliReddy D."/>
            <person name="Sugumar T."/>
            <person name="Rathinam K."/>
            <person name="Alqarawi S."/>
            <person name="Khalil A.B."/>
            <person name="Sivakumar N."/>
        </authorList>
    </citation>
    <scope>NUCLEOTIDE SEQUENCE [LARGE SCALE GENOMIC DNA]</scope>
    <source>
        <strain evidence="2 3">AK1</strain>
    </source>
</reference>